<evidence type="ECO:0000313" key="6">
    <source>
        <dbReference type="EMBL" id="AKT42540.1"/>
    </source>
</evidence>
<dbReference type="AlphaFoldDB" id="A0A0K1ENN2"/>
<evidence type="ECO:0000313" key="7">
    <source>
        <dbReference type="Proteomes" id="UP000067626"/>
    </source>
</evidence>
<dbReference type="GO" id="GO:0051213">
    <property type="term" value="F:dioxygenase activity"/>
    <property type="evidence" value="ECO:0007669"/>
    <property type="project" value="UniProtKB-KW"/>
</dbReference>
<evidence type="ECO:0000256" key="2">
    <source>
        <dbReference type="ARBA" id="ARBA00022630"/>
    </source>
</evidence>
<dbReference type="PANTHER" id="PTHR42747">
    <property type="entry name" value="NITRONATE MONOOXYGENASE-RELATED"/>
    <property type="match status" value="1"/>
</dbReference>
<dbReference type="OrthoDB" id="9778912at2"/>
<dbReference type="CDD" id="cd04730">
    <property type="entry name" value="NPD_like"/>
    <property type="match status" value="1"/>
</dbReference>
<proteinExistence type="inferred from homology"/>
<evidence type="ECO:0000256" key="4">
    <source>
        <dbReference type="ARBA" id="ARBA00023002"/>
    </source>
</evidence>
<dbReference type="GO" id="GO:0018580">
    <property type="term" value="F:nitronate monooxygenase activity"/>
    <property type="evidence" value="ECO:0007669"/>
    <property type="project" value="UniProtKB-EC"/>
</dbReference>
<dbReference type="EMBL" id="CP012159">
    <property type="protein sequence ID" value="AKT42540.1"/>
    <property type="molecule type" value="Genomic_DNA"/>
</dbReference>
<accession>A0A0K1ENN2</accession>
<comment type="similarity">
    <text evidence="1">Belongs to the nitronate monooxygenase family. NMO class I subfamily.</text>
</comment>
<reference evidence="6 7" key="1">
    <citation type="submission" date="2015-07" db="EMBL/GenBank/DDBJ databases">
        <title>Genome analysis of myxobacterium Chondromyces crocatus Cm c5 reveals a high potential for natural compound synthesis and the genetic basis for the loss of fruiting body formation.</title>
        <authorList>
            <person name="Zaburannyi N."/>
            <person name="Bunk B."/>
            <person name="Maier J."/>
            <person name="Overmann J."/>
            <person name="Mueller R."/>
        </authorList>
    </citation>
    <scope>NUCLEOTIDE SEQUENCE [LARGE SCALE GENOMIC DNA]</scope>
    <source>
        <strain evidence="6 7">Cm c5</strain>
    </source>
</reference>
<evidence type="ECO:0000256" key="3">
    <source>
        <dbReference type="ARBA" id="ARBA00022643"/>
    </source>
</evidence>
<organism evidence="6 7">
    <name type="scientific">Chondromyces crocatus</name>
    <dbReference type="NCBI Taxonomy" id="52"/>
    <lineage>
        <taxon>Bacteria</taxon>
        <taxon>Pseudomonadati</taxon>
        <taxon>Myxococcota</taxon>
        <taxon>Polyangia</taxon>
        <taxon>Polyangiales</taxon>
        <taxon>Polyangiaceae</taxon>
        <taxon>Chondromyces</taxon>
    </lineage>
</organism>
<dbReference type="Gene3D" id="3.20.20.70">
    <property type="entry name" value="Aldolase class I"/>
    <property type="match status" value="1"/>
</dbReference>
<gene>
    <name evidence="6" type="ORF">CMC5_067670</name>
</gene>
<keyword evidence="3" id="KW-0288">FMN</keyword>
<dbReference type="KEGG" id="ccro:CMC5_067670"/>
<dbReference type="STRING" id="52.CMC5_067670"/>
<dbReference type="Proteomes" id="UP000067626">
    <property type="component" value="Chromosome"/>
</dbReference>
<keyword evidence="4 6" id="KW-0560">Oxidoreductase</keyword>
<sequence>MKLDTPLSKKLGLRYPFVAAPMFIISNREMIVACAEAGVLGCMPSLNARTAEKLREDLAWIRARTDRPFGINLTLGLTPKERIEQDFALCIEFEVPVLLSSYGNPTELVKRAHEHKMLVFHDVISLAHGKKAVAAGVDAIIGVSAGAGGHAGRISPYVLIPWLKEELKVPILAAGCISDGRQIVASLSLGAELCYIGTRFIASTECGASDAYKEKVVAVGPEDILYTDQISGIHANFIKDTVPEGFTPDRTPEGSKRWKEIWSAGQGVGLIHEIKPISAIVEDLAREAHDVLKGFG</sequence>
<dbReference type="InterPro" id="IPR013785">
    <property type="entry name" value="Aldolase_TIM"/>
</dbReference>
<dbReference type="Pfam" id="PF03060">
    <property type="entry name" value="NMO"/>
    <property type="match status" value="1"/>
</dbReference>
<evidence type="ECO:0000256" key="1">
    <source>
        <dbReference type="ARBA" id="ARBA00009881"/>
    </source>
</evidence>
<name>A0A0K1ENN2_CHOCO</name>
<keyword evidence="7" id="KW-1185">Reference proteome</keyword>
<dbReference type="SUPFAM" id="SSF51412">
    <property type="entry name" value="Inosine monophosphate dehydrogenase (IMPDH)"/>
    <property type="match status" value="1"/>
</dbReference>
<protein>
    <submittedName>
        <fullName evidence="6">2-nitropropane dioxygenase</fullName>
        <ecNumber evidence="6">1.13.12.16</ecNumber>
    </submittedName>
</protein>
<keyword evidence="5" id="KW-0503">Monooxygenase</keyword>
<keyword evidence="6" id="KW-0223">Dioxygenase</keyword>
<dbReference type="EC" id="1.13.12.16" evidence="6"/>
<evidence type="ECO:0000256" key="5">
    <source>
        <dbReference type="ARBA" id="ARBA00023033"/>
    </source>
</evidence>
<keyword evidence="2" id="KW-0285">Flavoprotein</keyword>
<dbReference type="InterPro" id="IPR004136">
    <property type="entry name" value="NMO"/>
</dbReference>
<dbReference type="RefSeq" id="WP_050434151.1">
    <property type="nucleotide sequence ID" value="NZ_CP012159.1"/>
</dbReference>
<dbReference type="PANTHER" id="PTHR42747:SF4">
    <property type="entry name" value="BLR1330 PROTEIN"/>
    <property type="match status" value="1"/>
</dbReference>